<dbReference type="RefSeq" id="WP_167973938.1">
    <property type="nucleotide sequence ID" value="NZ_BHZG01000098.1"/>
</dbReference>
<comment type="caution">
    <text evidence="2">The sequence shown here is derived from an EMBL/GenBank/DDBJ whole genome shotgun (WGS) entry which is preliminary data.</text>
</comment>
<dbReference type="SMART" id="SM00421">
    <property type="entry name" value="HTH_LUXR"/>
    <property type="match status" value="1"/>
</dbReference>
<evidence type="ECO:0000313" key="2">
    <source>
        <dbReference type="EMBL" id="NJQ08234.1"/>
    </source>
</evidence>
<organism evidence="2 3">
    <name type="scientific">Streptomyces lonarensis</name>
    <dbReference type="NCBI Taxonomy" id="700599"/>
    <lineage>
        <taxon>Bacteria</taxon>
        <taxon>Bacillati</taxon>
        <taxon>Actinomycetota</taxon>
        <taxon>Actinomycetes</taxon>
        <taxon>Kitasatosporales</taxon>
        <taxon>Streptomycetaceae</taxon>
        <taxon>Streptomyces</taxon>
    </lineage>
</organism>
<dbReference type="GO" id="GO:0006355">
    <property type="term" value="P:regulation of DNA-templated transcription"/>
    <property type="evidence" value="ECO:0007669"/>
    <property type="project" value="InterPro"/>
</dbReference>
<evidence type="ECO:0000259" key="1">
    <source>
        <dbReference type="SMART" id="SM00421"/>
    </source>
</evidence>
<dbReference type="InterPro" id="IPR000792">
    <property type="entry name" value="Tscrpt_reg_LuxR_C"/>
</dbReference>
<dbReference type="Gene3D" id="1.10.10.10">
    <property type="entry name" value="Winged helix-like DNA-binding domain superfamily/Winged helix DNA-binding domain"/>
    <property type="match status" value="1"/>
</dbReference>
<sequence>MSETSDGEPITEETVRVYRLRVVHPAAPDEQFAVLAELPPGRVAAAQRELAELGLLLRSPDGWTALPPGRAAEQLLARAEVDIARRNLALATTRARLHGLDGPFRDALGLRSGAKGVEHVAGAAAVRAQVAGLAHGARRSVRAQVDAGAAVADAASHPLLLDRELLGRGVRVRYLCADVHRGAPEFRDHVAEVCELGGEVRTVSAVPSRLLVYDDAHAVLPADPDRPERGSVGVREPALVGFLSALFEHLWARAVPFLENESACVAPPEGTELRVLRGIAAGRTNEALARELGVSPRTVTRMVAGLLERLGTDSRFRAGVRAVELGWLS</sequence>
<dbReference type="Proteomes" id="UP000578686">
    <property type="component" value="Unassembled WGS sequence"/>
</dbReference>
<name>A0A7X6I1E1_9ACTN</name>
<dbReference type="InterPro" id="IPR051797">
    <property type="entry name" value="TrmB-like"/>
</dbReference>
<dbReference type="InterPro" id="IPR036388">
    <property type="entry name" value="WH-like_DNA-bd_sf"/>
</dbReference>
<dbReference type="InterPro" id="IPR016032">
    <property type="entry name" value="Sig_transdc_resp-reg_C-effctor"/>
</dbReference>
<dbReference type="PANTHER" id="PTHR34293">
    <property type="entry name" value="HTH-TYPE TRANSCRIPTIONAL REGULATOR TRMBL2"/>
    <property type="match status" value="1"/>
</dbReference>
<dbReference type="PANTHER" id="PTHR34293:SF1">
    <property type="entry name" value="HTH-TYPE TRANSCRIPTIONAL REGULATOR TRMBL2"/>
    <property type="match status" value="1"/>
</dbReference>
<accession>A0A7X6I1E1</accession>
<dbReference type="GO" id="GO:0003677">
    <property type="term" value="F:DNA binding"/>
    <property type="evidence" value="ECO:0007669"/>
    <property type="project" value="InterPro"/>
</dbReference>
<dbReference type="EMBL" id="JAAVJD010000263">
    <property type="protein sequence ID" value="NJQ08234.1"/>
    <property type="molecule type" value="Genomic_DNA"/>
</dbReference>
<reference evidence="2 3" key="1">
    <citation type="submission" date="2020-03" db="EMBL/GenBank/DDBJ databases">
        <title>Draft genome of Streptomyces sp. ventii, isolated from the Axial Seamount in the Pacific Ocean, and resequencing of the two type strains Streptomyces lonarensis strain NCL 716 and Streptomyces bohaiensis strain 11A07.</title>
        <authorList>
            <person name="Loughran R.M."/>
            <person name="Pfannmuller K.M."/>
            <person name="Wasson B.J."/>
            <person name="Deadmond M.C."/>
            <person name="Paddock B.E."/>
            <person name="Koyack M.J."/>
            <person name="Gallegos D.A."/>
            <person name="Mitchell E.A."/>
            <person name="Ushijima B."/>
            <person name="Saw J.H."/>
            <person name="Mcphail K.L."/>
            <person name="Videau P."/>
        </authorList>
    </citation>
    <scope>NUCLEOTIDE SEQUENCE [LARGE SCALE GENOMIC DNA]</scope>
    <source>
        <strain evidence="2 3">NCL716</strain>
    </source>
</reference>
<feature type="domain" description="HTH luxR-type" evidence="1">
    <location>
        <begin position="265"/>
        <end position="322"/>
    </location>
</feature>
<protein>
    <submittedName>
        <fullName evidence="2">LuxR family transcriptional regulator</fullName>
    </submittedName>
</protein>
<dbReference type="SUPFAM" id="SSF46894">
    <property type="entry name" value="C-terminal effector domain of the bipartite response regulators"/>
    <property type="match status" value="1"/>
</dbReference>
<keyword evidence="3" id="KW-1185">Reference proteome</keyword>
<gene>
    <name evidence="2" type="ORF">HCN56_22275</name>
</gene>
<evidence type="ECO:0000313" key="3">
    <source>
        <dbReference type="Proteomes" id="UP000578686"/>
    </source>
</evidence>
<dbReference type="AlphaFoldDB" id="A0A7X6I1E1"/>
<dbReference type="Pfam" id="PF00196">
    <property type="entry name" value="GerE"/>
    <property type="match status" value="1"/>
</dbReference>
<proteinExistence type="predicted"/>